<dbReference type="RefSeq" id="WP_148701657.1">
    <property type="nucleotide sequence ID" value="NZ_CP007174.1"/>
</dbReference>
<dbReference type="PANTHER" id="PTHR36507:SF1">
    <property type="entry name" value="BLL1555 PROTEIN"/>
    <property type="match status" value="1"/>
</dbReference>
<dbReference type="Proteomes" id="UP000028194">
    <property type="component" value="Chromosome"/>
</dbReference>
<name>A0A075MUA3_9ARCH</name>
<evidence type="ECO:0000259" key="4">
    <source>
        <dbReference type="Pfam" id="PF00127"/>
    </source>
</evidence>
<dbReference type="HOGENOM" id="CLU_084115_4_0_2"/>
<dbReference type="AlphaFoldDB" id="A0A075MUA3"/>
<dbReference type="OrthoDB" id="11836at2157"/>
<evidence type="ECO:0000256" key="3">
    <source>
        <dbReference type="SAM" id="MobiDB-lite"/>
    </source>
</evidence>
<dbReference type="PANTHER" id="PTHR36507">
    <property type="entry name" value="BLL1555 PROTEIN"/>
    <property type="match status" value="1"/>
</dbReference>
<dbReference type="SUPFAM" id="SSF49503">
    <property type="entry name" value="Cupredoxins"/>
    <property type="match status" value="1"/>
</dbReference>
<feature type="compositionally biased region" description="Polar residues" evidence="3">
    <location>
        <begin position="70"/>
        <end position="82"/>
    </location>
</feature>
<feature type="domain" description="Blue (type 1) copper" evidence="4">
    <location>
        <begin position="48"/>
        <end position="133"/>
    </location>
</feature>
<dbReference type="InterPro" id="IPR052721">
    <property type="entry name" value="ET_Amicyanin"/>
</dbReference>
<accession>A0A075MUA3</accession>
<sequence>MNRKITLAAAGMAAILAAAVLAFTTATSSQTAFAANVNIDIVPGAESKGNQAFSPGSPEVHVGETVTWTNKDSTGHTVTSGSGVPDGKFGVKADGTPDVILPNKTQEFKPTAPGDYAYYCALHPSMVGKLAVEPAGVS</sequence>
<reference evidence="5 6" key="1">
    <citation type="journal article" date="2014" name="PLoS ONE">
        <title>Genome Sequence of Candidatus Nitrososphaera evergladensis from Group I.1b Enriched from Everglades Soil Reveals Novel Genomic Features of the Ammonia-Oxidizing Archaea.</title>
        <authorList>
            <person name="Zhalnina K.V."/>
            <person name="Dias R."/>
            <person name="Leonard M.T."/>
            <person name="Dorr de Quadros P."/>
            <person name="Camargo F.A."/>
            <person name="Drew J.C."/>
            <person name="Farmerie W.G."/>
            <person name="Daroub S.H."/>
            <person name="Triplett E.W."/>
        </authorList>
    </citation>
    <scope>NUCLEOTIDE SEQUENCE [LARGE SCALE GENOMIC DNA]</scope>
    <source>
        <strain evidence="5 6">SR1</strain>
    </source>
</reference>
<dbReference type="InterPro" id="IPR008972">
    <property type="entry name" value="Cupredoxin"/>
</dbReference>
<keyword evidence="6" id="KW-1185">Reference proteome</keyword>
<organism evidence="5 6">
    <name type="scientific">Candidatus Nitrososphaera evergladensis SR1</name>
    <dbReference type="NCBI Taxonomy" id="1459636"/>
    <lineage>
        <taxon>Archaea</taxon>
        <taxon>Nitrososphaerota</taxon>
        <taxon>Nitrososphaeria</taxon>
        <taxon>Nitrososphaerales</taxon>
        <taxon>Nitrososphaeraceae</taxon>
        <taxon>Nitrososphaera</taxon>
    </lineage>
</organism>
<dbReference type="GeneID" id="41598848"/>
<dbReference type="Pfam" id="PF00127">
    <property type="entry name" value="Copper-bind"/>
    <property type="match status" value="1"/>
</dbReference>
<dbReference type="GO" id="GO:0009055">
    <property type="term" value="F:electron transfer activity"/>
    <property type="evidence" value="ECO:0007669"/>
    <property type="project" value="InterPro"/>
</dbReference>
<evidence type="ECO:0000256" key="1">
    <source>
        <dbReference type="ARBA" id="ARBA00022723"/>
    </source>
</evidence>
<gene>
    <name evidence="5" type="ORF">NTE_03192</name>
</gene>
<dbReference type="InterPro" id="IPR000923">
    <property type="entry name" value="BlueCu_1"/>
</dbReference>
<dbReference type="GO" id="GO:0005507">
    <property type="term" value="F:copper ion binding"/>
    <property type="evidence" value="ECO:0007669"/>
    <property type="project" value="InterPro"/>
</dbReference>
<evidence type="ECO:0000313" key="5">
    <source>
        <dbReference type="EMBL" id="AIF85221.1"/>
    </source>
</evidence>
<dbReference type="Gene3D" id="2.60.40.420">
    <property type="entry name" value="Cupredoxins - blue copper proteins"/>
    <property type="match status" value="1"/>
</dbReference>
<evidence type="ECO:0000313" key="6">
    <source>
        <dbReference type="Proteomes" id="UP000028194"/>
    </source>
</evidence>
<feature type="region of interest" description="Disordered" evidence="3">
    <location>
        <begin position="70"/>
        <end position="90"/>
    </location>
</feature>
<dbReference type="KEGG" id="nev:NTE_03192"/>
<protein>
    <submittedName>
        <fullName evidence="5">Plastocyanin</fullName>
    </submittedName>
</protein>
<proteinExistence type="predicted"/>
<keyword evidence="1" id="KW-0479">Metal-binding</keyword>
<dbReference type="STRING" id="1459636.NTE_03192"/>
<dbReference type="eggNOG" id="arCOG02926">
    <property type="taxonomic scope" value="Archaea"/>
</dbReference>
<dbReference type="EMBL" id="CP007174">
    <property type="protein sequence ID" value="AIF85221.1"/>
    <property type="molecule type" value="Genomic_DNA"/>
</dbReference>
<keyword evidence="2" id="KW-0186">Copper</keyword>
<evidence type="ECO:0000256" key="2">
    <source>
        <dbReference type="ARBA" id="ARBA00023008"/>
    </source>
</evidence>